<reference evidence="2 3" key="1">
    <citation type="submission" date="2020-04" db="EMBL/GenBank/DDBJ databases">
        <title>Genome sequencing of novel species.</title>
        <authorList>
            <person name="Heo J."/>
            <person name="Kim S.-J."/>
            <person name="Kim J.-S."/>
            <person name="Hong S.-B."/>
            <person name="Kwon S.-W."/>
        </authorList>
    </citation>
    <scope>NUCLEOTIDE SEQUENCE [LARGE SCALE GENOMIC DNA]</scope>
    <source>
        <strain evidence="2 3">GN2-R2</strain>
    </source>
</reference>
<feature type="transmembrane region" description="Helical" evidence="1">
    <location>
        <begin position="61"/>
        <end position="87"/>
    </location>
</feature>
<dbReference type="EMBL" id="CP051685">
    <property type="protein sequence ID" value="QJD99547.1"/>
    <property type="molecule type" value="Genomic_DNA"/>
</dbReference>
<evidence type="ECO:0000313" key="3">
    <source>
        <dbReference type="Proteomes" id="UP000502415"/>
    </source>
</evidence>
<gene>
    <name evidence="2" type="ORF">HH212_05510</name>
</gene>
<name>A0A7Z2ZRI8_9BURK</name>
<keyword evidence="1" id="KW-0812">Transmembrane</keyword>
<dbReference type="AlphaFoldDB" id="A0A7Z2ZRI8"/>
<dbReference type="KEGG" id="mfy:HH212_05510"/>
<evidence type="ECO:0000256" key="1">
    <source>
        <dbReference type="SAM" id="Phobius"/>
    </source>
</evidence>
<dbReference type="RefSeq" id="WP_169434472.1">
    <property type="nucleotide sequence ID" value="NZ_CP051685.1"/>
</dbReference>
<feature type="transmembrane region" description="Helical" evidence="1">
    <location>
        <begin position="20"/>
        <end position="49"/>
    </location>
</feature>
<protein>
    <submittedName>
        <fullName evidence="2">Uncharacterized protein</fullName>
    </submittedName>
</protein>
<organism evidence="2 3">
    <name type="scientific">Massilia forsythiae</name>
    <dbReference type="NCBI Taxonomy" id="2728020"/>
    <lineage>
        <taxon>Bacteria</taxon>
        <taxon>Pseudomonadati</taxon>
        <taxon>Pseudomonadota</taxon>
        <taxon>Betaproteobacteria</taxon>
        <taxon>Burkholderiales</taxon>
        <taxon>Oxalobacteraceae</taxon>
        <taxon>Telluria group</taxon>
        <taxon>Massilia</taxon>
    </lineage>
</organism>
<evidence type="ECO:0000313" key="2">
    <source>
        <dbReference type="EMBL" id="QJD99547.1"/>
    </source>
</evidence>
<keyword evidence="1" id="KW-0472">Membrane</keyword>
<sequence>MIAIDKPSSRPRGRFILQHLAAVVLGGILGYVLGLHPLALLIAVAPLLAVRGAGRRDRTTFMISVALALLLVVCAVGLSLLLVVFSLGRGNWR</sequence>
<dbReference type="Proteomes" id="UP000502415">
    <property type="component" value="Chromosome"/>
</dbReference>
<keyword evidence="1" id="KW-1133">Transmembrane helix</keyword>
<proteinExistence type="predicted"/>
<keyword evidence="3" id="KW-1185">Reference proteome</keyword>
<accession>A0A7Z2ZRI8</accession>